<evidence type="ECO:0000256" key="3">
    <source>
        <dbReference type="SAM" id="MobiDB-lite"/>
    </source>
</evidence>
<proteinExistence type="inferred from homology"/>
<comment type="subunit">
    <text evidence="2">Homodimers and heterodimers.</text>
</comment>
<evidence type="ECO:0000259" key="4">
    <source>
        <dbReference type="PROSITE" id="PS51745"/>
    </source>
</evidence>
<name>A0ABP0V883_9BRYO</name>
<evidence type="ECO:0000313" key="5">
    <source>
        <dbReference type="EMBL" id="CAK9237152.1"/>
    </source>
</evidence>
<dbReference type="EMBL" id="OZ019901">
    <property type="protein sequence ID" value="CAK9237152.1"/>
    <property type="molecule type" value="Genomic_DNA"/>
</dbReference>
<dbReference type="Proteomes" id="UP001497512">
    <property type="component" value="Chromosome 9"/>
</dbReference>
<dbReference type="InterPro" id="IPR033389">
    <property type="entry name" value="AUX/IAA_dom"/>
</dbReference>
<organism evidence="5 6">
    <name type="scientific">Sphagnum troendelagicum</name>
    <dbReference type="NCBI Taxonomy" id="128251"/>
    <lineage>
        <taxon>Eukaryota</taxon>
        <taxon>Viridiplantae</taxon>
        <taxon>Streptophyta</taxon>
        <taxon>Embryophyta</taxon>
        <taxon>Bryophyta</taxon>
        <taxon>Sphagnophytina</taxon>
        <taxon>Sphagnopsida</taxon>
        <taxon>Sphagnales</taxon>
        <taxon>Sphagnaceae</taxon>
        <taxon>Sphagnum</taxon>
    </lineage>
</organism>
<accession>A0ABP0V883</accession>
<feature type="domain" description="PB1" evidence="4">
    <location>
        <begin position="155"/>
        <end position="239"/>
    </location>
</feature>
<dbReference type="SUPFAM" id="SSF54277">
    <property type="entry name" value="CAD &amp; PB1 domains"/>
    <property type="match status" value="1"/>
</dbReference>
<evidence type="ECO:0000256" key="1">
    <source>
        <dbReference type="ARBA" id="ARBA00023294"/>
    </source>
</evidence>
<comment type="similarity">
    <text evidence="2">Belongs to the Aux/IAA family.</text>
</comment>
<dbReference type="Gene3D" id="3.10.20.90">
    <property type="entry name" value="Phosphatidylinositol 3-kinase Catalytic Subunit, Chain A, domain 1"/>
    <property type="match status" value="1"/>
</dbReference>
<feature type="compositionally biased region" description="Low complexity" evidence="3">
    <location>
        <begin position="41"/>
        <end position="63"/>
    </location>
</feature>
<comment type="subcellular location">
    <subcellularLocation>
        <location evidence="2">Nucleus</location>
    </subcellularLocation>
</comment>
<dbReference type="InterPro" id="IPR044835">
    <property type="entry name" value="ARF_plant"/>
</dbReference>
<feature type="region of interest" description="Disordered" evidence="3">
    <location>
        <begin position="23"/>
        <end position="73"/>
    </location>
</feature>
<protein>
    <recommendedName>
        <fullName evidence="2">Auxin-responsive protein</fullName>
    </recommendedName>
</protein>
<keyword evidence="2" id="KW-0678">Repressor</keyword>
<dbReference type="PROSITE" id="PS51745">
    <property type="entry name" value="PB1"/>
    <property type="match status" value="1"/>
</dbReference>
<gene>
    <name evidence="5" type="ORF">CSSPTR1EN2_LOCUS23552</name>
</gene>
<keyword evidence="6" id="KW-1185">Reference proteome</keyword>
<evidence type="ECO:0000256" key="2">
    <source>
        <dbReference type="RuleBase" id="RU004549"/>
    </source>
</evidence>
<sequence>MQPSQQRVESAVASSQNELYRALAAEAPQEIRTGDSKQLHHPLSSPHLHFHQQQSQAQEQQNQPSTHRMVDAPGPLLELSFSGAQSQMNLTCSTRQASRYCESDLQMGFSSFSLRDMFGRAQSSSPISENDQFFYILPPSQSTMQNPIHGSDLMVQDQQVYKLGMPARSLDIRNFHNYVELRNELARMFNLEGLLDETVKSGWQLVFVDNEHDTLVVRDDPWEEFVSCVQSIRILSPSEVSQIVQDELAILDTAPIQLTAANSEEIQ</sequence>
<dbReference type="InterPro" id="IPR053793">
    <property type="entry name" value="PB1-like"/>
</dbReference>
<evidence type="ECO:0000313" key="6">
    <source>
        <dbReference type="Proteomes" id="UP001497512"/>
    </source>
</evidence>
<keyword evidence="2" id="KW-0804">Transcription</keyword>
<keyword evidence="1 2" id="KW-0927">Auxin signaling pathway</keyword>
<dbReference type="PANTHER" id="PTHR31384:SF115">
    <property type="entry name" value="AUXIN RESPONSE FACTOR 6"/>
    <property type="match status" value="1"/>
</dbReference>
<dbReference type="PANTHER" id="PTHR31384">
    <property type="entry name" value="AUXIN RESPONSE FACTOR 4-RELATED"/>
    <property type="match status" value="1"/>
</dbReference>
<keyword evidence="2" id="KW-0805">Transcription regulation</keyword>
<keyword evidence="2" id="KW-0539">Nucleus</keyword>
<comment type="function">
    <text evidence="2">Aux/IAA proteins are short-lived transcriptional factors that function as repressors of early auxin response genes at low auxin concentrations.</text>
</comment>
<reference evidence="5" key="1">
    <citation type="submission" date="2024-02" db="EMBL/GenBank/DDBJ databases">
        <authorList>
            <consortium name="ELIXIR-Norway"/>
            <consortium name="Elixir Norway"/>
        </authorList>
    </citation>
    <scope>NUCLEOTIDE SEQUENCE</scope>
</reference>
<dbReference type="Pfam" id="PF02309">
    <property type="entry name" value="AUX_IAA"/>
    <property type="match status" value="1"/>
</dbReference>